<dbReference type="RefSeq" id="WP_260349136.1">
    <property type="nucleotide sequence ID" value="NZ_NTHN02000023.1"/>
</dbReference>
<protein>
    <recommendedName>
        <fullName evidence="3">Hydrolase</fullName>
    </recommendedName>
</protein>
<evidence type="ECO:0000313" key="2">
    <source>
        <dbReference type="Proteomes" id="UP000217448"/>
    </source>
</evidence>
<accession>A0ABT2KLA2</accession>
<dbReference type="EMBL" id="NTHN02000023">
    <property type="protein sequence ID" value="MCT4371309.1"/>
    <property type="molecule type" value="Genomic_DNA"/>
</dbReference>
<dbReference type="Proteomes" id="UP000217448">
    <property type="component" value="Unassembled WGS sequence"/>
</dbReference>
<dbReference type="InterPro" id="IPR011059">
    <property type="entry name" value="Metal-dep_hydrolase_composite"/>
</dbReference>
<dbReference type="InterPro" id="IPR032466">
    <property type="entry name" value="Metal_Hydrolase"/>
</dbReference>
<dbReference type="SUPFAM" id="SSF51338">
    <property type="entry name" value="Composite domain of metallo-dependent hydrolases"/>
    <property type="match status" value="1"/>
</dbReference>
<reference evidence="2" key="1">
    <citation type="submission" date="2023-07" db="EMBL/GenBank/DDBJ databases">
        <title>Yangia mangrovi SAOS 153D genome.</title>
        <authorList>
            <person name="Verma A."/>
            <person name="Pal Y."/>
            <person name="Sundharam S."/>
            <person name="Bisht B."/>
            <person name="Srinivasan K."/>
        </authorList>
    </citation>
    <scope>NUCLEOTIDE SEQUENCE [LARGE SCALE GENOMIC DNA]</scope>
    <source>
        <strain evidence="2">SAOS 153D</strain>
    </source>
</reference>
<evidence type="ECO:0000313" key="1">
    <source>
        <dbReference type="EMBL" id="MCT4371309.1"/>
    </source>
</evidence>
<gene>
    <name evidence="1" type="ORF">CLG85_013675</name>
</gene>
<evidence type="ECO:0008006" key="3">
    <source>
        <dbReference type="Google" id="ProtNLM"/>
    </source>
</evidence>
<proteinExistence type="predicted"/>
<comment type="caution">
    <text evidence="1">The sequence shown here is derived from an EMBL/GenBank/DDBJ whole genome shotgun (WGS) entry which is preliminary data.</text>
</comment>
<dbReference type="Gene3D" id="3.20.20.140">
    <property type="entry name" value="Metal-dependent hydrolases"/>
    <property type="match status" value="1"/>
</dbReference>
<organism evidence="1 2">
    <name type="scientific">Alloyangia mangrovi</name>
    <dbReference type="NCBI Taxonomy" id="1779329"/>
    <lineage>
        <taxon>Bacteria</taxon>
        <taxon>Pseudomonadati</taxon>
        <taxon>Pseudomonadota</taxon>
        <taxon>Alphaproteobacteria</taxon>
        <taxon>Rhodobacterales</taxon>
        <taxon>Roseobacteraceae</taxon>
        <taxon>Alloyangia</taxon>
    </lineage>
</organism>
<name>A0ABT2KLA2_9RHOB</name>
<sequence length="381" mass="41970">MNPLDLRNNANEILKVIDEGLAAGAIGMGSTLGYMRDGVSAREVFEIQRTAGNYGRPSAFHFRYTPGTDTQESNGIQEMLANAAALGAPAIACHFNNPGYNLVHELLTRMRERGMNVWGELYPYIAGSTALNAVFLEPEVWVDQLGYKYEETIQDALTGEFYTQETRAEMIQKEPARLVQVYKMPPEAVVDWLKMPGVAIASDTMPIAGDGFSWDTPYEDLPNSHPRGAGSFAKALRMGRENGIPLMQSLAQTSWNSARPLSELGLTAMQERGRMQEGMVADITIFDPETITDNATYAQGTLPSSGIPFVIVNGTVVVDDSEVLKDVNPGQPIRFEPQESKLEPLELATWTQTYYDVPQDFGGGVPGTQPQYDKRVIRCCE</sequence>
<dbReference type="SUPFAM" id="SSF51556">
    <property type="entry name" value="Metallo-dependent hydrolases"/>
    <property type="match status" value="1"/>
</dbReference>
<keyword evidence="2" id="KW-1185">Reference proteome</keyword>